<evidence type="ECO:0000313" key="2">
    <source>
        <dbReference type="Proteomes" id="UP001140091"/>
    </source>
</evidence>
<organism evidence="1 2">
    <name type="scientific">Candolleomyces eurysporus</name>
    <dbReference type="NCBI Taxonomy" id="2828524"/>
    <lineage>
        <taxon>Eukaryota</taxon>
        <taxon>Fungi</taxon>
        <taxon>Dikarya</taxon>
        <taxon>Basidiomycota</taxon>
        <taxon>Agaricomycotina</taxon>
        <taxon>Agaricomycetes</taxon>
        <taxon>Agaricomycetidae</taxon>
        <taxon>Agaricales</taxon>
        <taxon>Agaricineae</taxon>
        <taxon>Psathyrellaceae</taxon>
        <taxon>Candolleomyces</taxon>
    </lineage>
</organism>
<feature type="non-terminal residue" evidence="1">
    <location>
        <position position="67"/>
    </location>
</feature>
<proteinExistence type="predicted"/>
<dbReference type="OrthoDB" id="37659at2759"/>
<gene>
    <name evidence="1" type="ORF">H1R20_g5</name>
</gene>
<sequence>MHTTTDGVQNASDVCVVSDYGDFIGPLAGAVTFARVSPPVLKLYLLTGQFGVSEPPPLINLGLPSIL</sequence>
<accession>A0A9W8JNB0</accession>
<dbReference type="Proteomes" id="UP001140091">
    <property type="component" value="Unassembled WGS sequence"/>
</dbReference>
<evidence type="ECO:0000313" key="1">
    <source>
        <dbReference type="EMBL" id="KAJ2937078.1"/>
    </source>
</evidence>
<keyword evidence="2" id="KW-1185">Reference proteome</keyword>
<protein>
    <submittedName>
        <fullName evidence="1">Uncharacterized protein</fullName>
    </submittedName>
</protein>
<comment type="caution">
    <text evidence="1">The sequence shown here is derived from an EMBL/GenBank/DDBJ whole genome shotgun (WGS) entry which is preliminary data.</text>
</comment>
<name>A0A9W8JNB0_9AGAR</name>
<dbReference type="AlphaFoldDB" id="A0A9W8JNB0"/>
<reference evidence="1" key="1">
    <citation type="submission" date="2022-06" db="EMBL/GenBank/DDBJ databases">
        <title>Genome Sequence of Candolleomyces eurysporus.</title>
        <authorList>
            <person name="Buettner E."/>
        </authorList>
    </citation>
    <scope>NUCLEOTIDE SEQUENCE</scope>
    <source>
        <strain evidence="1">VTCC 930004</strain>
    </source>
</reference>
<dbReference type="EMBL" id="JANBPK010000001">
    <property type="protein sequence ID" value="KAJ2937078.1"/>
    <property type="molecule type" value="Genomic_DNA"/>
</dbReference>